<dbReference type="AlphaFoldDB" id="A0A817BR85"/>
<sequence length="77" mass="8883">MSELLMFVSPSFPTFIGNVVWFGNPCFIWWLLFANRWRVCPVCLGTGLPNNKDSFKVVLLQCTMVVFFPILEQHNGQ</sequence>
<organism evidence="2">
    <name type="scientific">Brassica napus</name>
    <name type="common">Rape</name>
    <dbReference type="NCBI Taxonomy" id="3708"/>
    <lineage>
        <taxon>Eukaryota</taxon>
        <taxon>Viridiplantae</taxon>
        <taxon>Streptophyta</taxon>
        <taxon>Embryophyta</taxon>
        <taxon>Tracheophyta</taxon>
        <taxon>Spermatophyta</taxon>
        <taxon>Magnoliopsida</taxon>
        <taxon>eudicotyledons</taxon>
        <taxon>Gunneridae</taxon>
        <taxon>Pentapetalae</taxon>
        <taxon>rosids</taxon>
        <taxon>malvids</taxon>
        <taxon>Brassicales</taxon>
        <taxon>Brassicaceae</taxon>
        <taxon>Brassiceae</taxon>
        <taxon>Brassica</taxon>
    </lineage>
</organism>
<keyword evidence="1" id="KW-0472">Membrane</keyword>
<accession>A0A817BR85</accession>
<reference evidence="2" key="1">
    <citation type="submission" date="2021-01" db="EMBL/GenBank/DDBJ databases">
        <authorList>
            <consortium name="Genoscope - CEA"/>
            <person name="William W."/>
        </authorList>
    </citation>
    <scope>NUCLEOTIDE SEQUENCE</scope>
</reference>
<evidence type="ECO:0000313" key="2">
    <source>
        <dbReference type="EMBL" id="CAF2351149.1"/>
    </source>
</evidence>
<dbReference type="Proteomes" id="UP001295469">
    <property type="component" value="Chromosome A10"/>
</dbReference>
<gene>
    <name evidence="2" type="ORF">DARMORV10_A10P26170.1</name>
</gene>
<evidence type="ECO:0000256" key="1">
    <source>
        <dbReference type="SAM" id="Phobius"/>
    </source>
</evidence>
<keyword evidence="1" id="KW-0812">Transmembrane</keyword>
<keyword evidence="1" id="KW-1133">Transmembrane helix</keyword>
<dbReference type="EMBL" id="HG994364">
    <property type="protein sequence ID" value="CAF2351149.1"/>
    <property type="molecule type" value="Genomic_DNA"/>
</dbReference>
<feature type="transmembrane region" description="Helical" evidence="1">
    <location>
        <begin position="12"/>
        <end position="33"/>
    </location>
</feature>
<protein>
    <submittedName>
        <fullName evidence="2">(rape) hypothetical protein</fullName>
    </submittedName>
</protein>
<name>A0A817BR85_BRANA</name>
<proteinExistence type="predicted"/>